<dbReference type="AlphaFoldDB" id="A0A1X7VUC4"/>
<feature type="repeat" description="RPEL" evidence="7">
    <location>
        <begin position="120"/>
        <end position="145"/>
    </location>
</feature>
<evidence type="ECO:0000259" key="9">
    <source>
        <dbReference type="PROSITE" id="PS50800"/>
    </source>
</evidence>
<feature type="region of interest" description="Disordered" evidence="8">
    <location>
        <begin position="157"/>
        <end position="273"/>
    </location>
</feature>
<dbReference type="STRING" id="400682.A0A1X7VUC4"/>
<dbReference type="PROSITE" id="PS50800">
    <property type="entry name" value="SAP"/>
    <property type="match status" value="1"/>
</dbReference>
<evidence type="ECO:0000313" key="10">
    <source>
        <dbReference type="EnsemblMetazoa" id="Aqu2.1.43460_001"/>
    </source>
</evidence>
<dbReference type="Pfam" id="PF02037">
    <property type="entry name" value="SAP"/>
    <property type="match status" value="1"/>
</dbReference>
<dbReference type="PANTHER" id="PTHR22793">
    <property type="entry name" value="MYOCARDIN-RELATED TRANSCRIPTION FACTOR-RELATED"/>
    <property type="match status" value="1"/>
</dbReference>
<keyword evidence="5" id="KW-0804">Transcription</keyword>
<evidence type="ECO:0000256" key="4">
    <source>
        <dbReference type="ARBA" id="ARBA00023054"/>
    </source>
</evidence>
<evidence type="ECO:0000256" key="1">
    <source>
        <dbReference type="ARBA" id="ARBA00004123"/>
    </source>
</evidence>
<feature type="region of interest" description="Disordered" evidence="8">
    <location>
        <begin position="1"/>
        <end position="23"/>
    </location>
</feature>
<feature type="repeat" description="RPEL" evidence="7">
    <location>
        <begin position="30"/>
        <end position="55"/>
    </location>
</feature>
<feature type="compositionally biased region" description="Polar residues" evidence="8">
    <location>
        <begin position="660"/>
        <end position="680"/>
    </location>
</feature>
<dbReference type="EnsemblMetazoa" id="XM_019997778.1">
    <property type="protein sequence ID" value="XP_019853337.1"/>
    <property type="gene ID" value="LOC105313334"/>
</dbReference>
<evidence type="ECO:0000256" key="5">
    <source>
        <dbReference type="ARBA" id="ARBA00023163"/>
    </source>
</evidence>
<dbReference type="SMART" id="SM00513">
    <property type="entry name" value="SAP"/>
    <property type="match status" value="1"/>
</dbReference>
<evidence type="ECO:0000256" key="8">
    <source>
        <dbReference type="SAM" id="MobiDB-lite"/>
    </source>
</evidence>
<evidence type="ECO:0000256" key="7">
    <source>
        <dbReference type="PROSITE-ProRule" id="PRU00401"/>
    </source>
</evidence>
<feature type="region of interest" description="Disordered" evidence="8">
    <location>
        <begin position="516"/>
        <end position="692"/>
    </location>
</feature>
<evidence type="ECO:0000256" key="2">
    <source>
        <dbReference type="ARBA" id="ARBA00022737"/>
    </source>
</evidence>
<keyword evidence="2" id="KW-0677">Repeat</keyword>
<feature type="compositionally biased region" description="Low complexity" evidence="8">
    <location>
        <begin position="572"/>
        <end position="590"/>
    </location>
</feature>
<feature type="compositionally biased region" description="Polar residues" evidence="8">
    <location>
        <begin position="631"/>
        <end position="643"/>
    </location>
</feature>
<feature type="compositionally biased region" description="Polar residues" evidence="8">
    <location>
        <begin position="157"/>
        <end position="169"/>
    </location>
</feature>
<keyword evidence="3" id="KW-0805">Transcription regulation</keyword>
<gene>
    <name evidence="10" type="primary">105313334</name>
</gene>
<feature type="compositionally biased region" description="Polar residues" evidence="8">
    <location>
        <begin position="422"/>
        <end position="438"/>
    </location>
</feature>
<dbReference type="GO" id="GO:0045944">
    <property type="term" value="P:positive regulation of transcription by RNA polymerase II"/>
    <property type="evidence" value="ECO:0007669"/>
    <property type="project" value="TreeGrafter"/>
</dbReference>
<feature type="compositionally biased region" description="Polar residues" evidence="8">
    <location>
        <begin position="562"/>
        <end position="571"/>
    </location>
</feature>
<feature type="compositionally biased region" description="Low complexity" evidence="8">
    <location>
        <begin position="255"/>
        <end position="268"/>
    </location>
</feature>
<dbReference type="SUPFAM" id="SSF68906">
    <property type="entry name" value="SAP domain"/>
    <property type="match status" value="1"/>
</dbReference>
<dbReference type="InterPro" id="IPR036361">
    <property type="entry name" value="SAP_dom_sf"/>
</dbReference>
<feature type="repeat" description="RPEL" evidence="7">
    <location>
        <begin position="74"/>
        <end position="99"/>
    </location>
</feature>
<dbReference type="OrthoDB" id="197676at2759"/>
<name>A0A1X7VUC4_AMPQE</name>
<dbReference type="Gene3D" id="1.10.720.30">
    <property type="entry name" value="SAP domain"/>
    <property type="match status" value="1"/>
</dbReference>
<dbReference type="PROSITE" id="PS51073">
    <property type="entry name" value="RPEL"/>
    <property type="match status" value="3"/>
</dbReference>
<protein>
    <recommendedName>
        <fullName evidence="9">SAP domain-containing protein</fullName>
    </recommendedName>
</protein>
<keyword evidence="11" id="KW-1185">Reference proteome</keyword>
<dbReference type="Gene3D" id="6.10.140.2040">
    <property type="match status" value="1"/>
</dbReference>
<reference evidence="10" key="2">
    <citation type="submission" date="2017-05" db="UniProtKB">
        <authorList>
            <consortium name="EnsemblMetazoa"/>
        </authorList>
    </citation>
    <scope>IDENTIFICATION</scope>
</reference>
<dbReference type="GO" id="GO:0003713">
    <property type="term" value="F:transcription coactivator activity"/>
    <property type="evidence" value="ECO:0007669"/>
    <property type="project" value="TreeGrafter"/>
</dbReference>
<proteinExistence type="predicted"/>
<keyword evidence="4" id="KW-0175">Coiled coil</keyword>
<dbReference type="InterPro" id="IPR003034">
    <property type="entry name" value="SAP_dom"/>
</dbReference>
<reference evidence="11" key="1">
    <citation type="journal article" date="2010" name="Nature">
        <title>The Amphimedon queenslandica genome and the evolution of animal complexity.</title>
        <authorList>
            <person name="Srivastava M."/>
            <person name="Simakov O."/>
            <person name="Chapman J."/>
            <person name="Fahey B."/>
            <person name="Gauthier M.E."/>
            <person name="Mitros T."/>
            <person name="Richards G.S."/>
            <person name="Conaco C."/>
            <person name="Dacre M."/>
            <person name="Hellsten U."/>
            <person name="Larroux C."/>
            <person name="Putnam N.H."/>
            <person name="Stanke M."/>
            <person name="Adamska M."/>
            <person name="Darling A."/>
            <person name="Degnan S.M."/>
            <person name="Oakley T.H."/>
            <person name="Plachetzki D.C."/>
            <person name="Zhai Y."/>
            <person name="Adamski M."/>
            <person name="Calcino A."/>
            <person name="Cummins S.F."/>
            <person name="Goodstein D.M."/>
            <person name="Harris C."/>
            <person name="Jackson D.J."/>
            <person name="Leys S.P."/>
            <person name="Shu S."/>
            <person name="Woodcroft B.J."/>
            <person name="Vervoort M."/>
            <person name="Kosik K.S."/>
            <person name="Manning G."/>
            <person name="Degnan B.M."/>
            <person name="Rokhsar D.S."/>
        </authorList>
    </citation>
    <scope>NUCLEOTIDE SEQUENCE [LARGE SCALE GENOMIC DNA]</scope>
</reference>
<feature type="domain" description="SAP" evidence="9">
    <location>
        <begin position="370"/>
        <end position="404"/>
    </location>
</feature>
<accession>A0A1X7VUC4</accession>
<dbReference type="SMART" id="SM00707">
    <property type="entry name" value="RPEL"/>
    <property type="match status" value="3"/>
</dbReference>
<dbReference type="InterPro" id="IPR043451">
    <property type="entry name" value="Myocardin-like"/>
</dbReference>
<dbReference type="Gene3D" id="6.10.150.10">
    <property type="match status" value="1"/>
</dbReference>
<dbReference type="Proteomes" id="UP000007879">
    <property type="component" value="Unassembled WGS sequence"/>
</dbReference>
<dbReference type="InterPro" id="IPR004018">
    <property type="entry name" value="RPEL_repeat"/>
</dbReference>
<evidence type="ECO:0000256" key="6">
    <source>
        <dbReference type="ARBA" id="ARBA00023242"/>
    </source>
</evidence>
<comment type="subcellular location">
    <subcellularLocation>
        <location evidence="1">Nucleus</location>
    </subcellularLocation>
</comment>
<sequence>MATLEEDMTQSSPSPNAVDYSSKDRTIVTEELEKKLKFRAERDSLIQKNILPAVSASSIILAQTQQLARAKTADVLQQKLRDRVSRSELLKRNILPDIKDVVDPSLHAQHLQLQKKRLADDLNDRIANRPGVLELVKDRILEPTNLSLAEAALSVGTSMKSPPQQQLQFYSGPHDHKLSESTSPLASSPGDPYGESSSPPCLTSPPTVGHLHSSLGRPPLKQSTSDVGKVPSPSQSRKKQHKGKYRKLRYHEYVPPTKSNGKGGKTTPSKPPKLDTPYALLLQQQQVFLQLQVLQQQYPNGVLAQKLPDLLKNMPASMTEKAQAMLKPKVPGIEPQKTSVASGASVTKTHEIPDDIRVHGPNGTVITVRLDELKVNSLKSTCKEMNLIVSGKKVELIERLLEHSNGVLPSSVLQDQKKPTGHQVSQGQSFESQMSNTTSPESPSPSPVFQYSAKALGSASFSSFFQSKENGGISTMEGLDVTPESLAKFAKGPNPPPLKADSKHLASVKLSQVVPEASTGSSSIGGQRNFNFSKSLPSSPQQVSPTGSTSDLINDLMEQSPLPMQQPNQTTLSPDSLLVSSSSSSRFSPSHQTITSSLTVTPVDHNTYLSTGRHGRCSLPNPPPPYPGLQHNHSFDQVSSNYLYPSHRHPPNHVPRLSTIPGQPQRSYSVSGPSLGQRSASLDIPHGHSHLSQQQSTLLAQISKPAIPNNDSFLFPADEGAPASDLMDIDHNQLSDLLDIFDQNEQGLAFGSTASASSQGTFNTAPNNGQLSAHMLPQHHQDHESLLYSQQQQGLLDIGGFLGSSRDVKPGTGATNHASIYNDLSWLNVESGAAAGMSQGFMHDVQISGGGGGGGGLGFQPYEHFQLGLEDSSGVLKSSNGSINALTMSTEMQHPFLESSHCGSGAIYGQDTALLNLDLTS</sequence>
<dbReference type="KEGG" id="aqu:105313334"/>
<feature type="compositionally biased region" description="Polar residues" evidence="8">
    <location>
        <begin position="591"/>
        <end position="600"/>
    </location>
</feature>
<dbReference type="InParanoid" id="A0A1X7VUC4"/>
<organism evidence="10">
    <name type="scientific">Amphimedon queenslandica</name>
    <name type="common">Sponge</name>
    <dbReference type="NCBI Taxonomy" id="400682"/>
    <lineage>
        <taxon>Eukaryota</taxon>
        <taxon>Metazoa</taxon>
        <taxon>Porifera</taxon>
        <taxon>Demospongiae</taxon>
        <taxon>Heteroscleromorpha</taxon>
        <taxon>Haplosclerida</taxon>
        <taxon>Niphatidae</taxon>
        <taxon>Amphimedon</taxon>
    </lineage>
</organism>
<evidence type="ECO:0000313" key="11">
    <source>
        <dbReference type="Proteomes" id="UP000007879"/>
    </source>
</evidence>
<dbReference type="GO" id="GO:0005634">
    <property type="term" value="C:nucleus"/>
    <property type="evidence" value="ECO:0007669"/>
    <property type="project" value="UniProtKB-SubCell"/>
</dbReference>
<feature type="compositionally biased region" description="Basic residues" evidence="8">
    <location>
        <begin position="236"/>
        <end position="249"/>
    </location>
</feature>
<feature type="compositionally biased region" description="Polar residues" evidence="8">
    <location>
        <begin position="518"/>
        <end position="552"/>
    </location>
</feature>
<dbReference type="EnsemblMetazoa" id="Aqu2.1.43460_001">
    <property type="protein sequence ID" value="Aqu2.1.43460_001"/>
    <property type="gene ID" value="Aqu2.1.43460"/>
</dbReference>
<keyword evidence="6" id="KW-0539">Nucleus</keyword>
<feature type="region of interest" description="Disordered" evidence="8">
    <location>
        <begin position="411"/>
        <end position="448"/>
    </location>
</feature>
<dbReference type="PANTHER" id="PTHR22793:SF12">
    <property type="entry name" value="MYOCARDIN-RELATED TRANSCRIPTION FACTOR, ISOFORM H"/>
    <property type="match status" value="1"/>
</dbReference>
<dbReference type="eggNOG" id="ENOG502R5FB">
    <property type="taxonomic scope" value="Eukaryota"/>
</dbReference>
<evidence type="ECO:0000256" key="3">
    <source>
        <dbReference type="ARBA" id="ARBA00023015"/>
    </source>
</evidence>
<feature type="compositionally biased region" description="Low complexity" evidence="8">
    <location>
        <begin position="196"/>
        <end position="207"/>
    </location>
</feature>